<evidence type="ECO:0000313" key="11">
    <source>
        <dbReference type="EMBL" id="KAL0268831.1"/>
    </source>
</evidence>
<dbReference type="GO" id="GO:0071008">
    <property type="term" value="C:U2-type post-mRNA release spliceosomal complex"/>
    <property type="evidence" value="ECO:0007669"/>
    <property type="project" value="TreeGrafter"/>
</dbReference>
<dbReference type="InterPro" id="IPR022159">
    <property type="entry name" value="STIP/TFIP11_N"/>
</dbReference>
<sequence>MSDEVEEFEITEYDLENEFNPNRRRKKLSKNERIYGIWASRESSGEEEDFGRASFRGSKKAKNYNAPISFIAGGTQQAGKKQESPKKESDESGEDGENSMGLSSKKSRLKDSSSEESETELPSTGGYKKSYEKEIILDEIAGMRRKTHKIDATLMQKGVGNWEKHTKGIGAKLLLQMGYEPGKGLGKQLQGINAPIEAKLRKGRGAIGAYGPEVSQKVADIITADSSNKKGVTEKLSRWRKDDATANKKVKYIYKSIDEVIEQGKDISAIRDKSALSKVKVIDMTGPQQRVLSGYHAISRQQRPSDEWETRKEMKFANFALPELLHNLNLLVDMCEQDIIQNDRKYKFASDRIVALQHETTNLNRVCENESQQLNKLEKLISIIEECLNASENKTLTLGKAALCFSRLQKEYYEEYKLYEMSELAISVVIPLIKEELQSWQPLEDPEEPVELFKDWKSILEYDSVSAVASASNQDPFGKLLWHAWIPSVRFCIANWDCKKPESVMRLIEVWAPLIPRWIADHVLEQLILPRITLHVHEWDPMTDTMPIHAWIHPWLPLLSSRLDSVIYPMIRHKLSLALAAWHPSDSSAKFMLLPWNNVFSKGDMDSFLIRNILPKLAQTLDEFIIYPHHQVLDEHWKWVMEWEDLIPVHSLAGILEKHFFPQWLRVLSAWLNHTPNYDQVTSWYIGWKGQFSEALLKQPNIKDQFRQALELMNRSVGTAQIPGAMESVSYLKNVERDNISLSSGHTASSRFQSLSEAVRTGSQAAVSGYKALFAKRCEEKDIIFVPIPNKTYEGKQVYRCGSVQVYIDRNVTFVSQNGGVTWVPQSMATALEMAEKYNKKRIDYVVDRSCHSGREVV</sequence>
<feature type="compositionally biased region" description="Basic and acidic residues" evidence="9">
    <location>
        <begin position="80"/>
        <end position="90"/>
    </location>
</feature>
<evidence type="ECO:0000256" key="1">
    <source>
        <dbReference type="ARBA" id="ARBA00004123"/>
    </source>
</evidence>
<name>A0AAW2HG49_9NEOP</name>
<comment type="caution">
    <text evidence="11">The sequence shown here is derived from an EMBL/GenBank/DDBJ whole genome shotgun (WGS) entry which is preliminary data.</text>
</comment>
<comment type="similarity">
    <text evidence="2 7">Belongs to the TFP11/STIP family.</text>
</comment>
<evidence type="ECO:0000256" key="7">
    <source>
        <dbReference type="PIRNR" id="PIRNR017706"/>
    </source>
</evidence>
<evidence type="ECO:0000256" key="2">
    <source>
        <dbReference type="ARBA" id="ARBA00010900"/>
    </source>
</evidence>
<dbReference type="GO" id="GO:0003676">
    <property type="term" value="F:nucleic acid binding"/>
    <property type="evidence" value="ECO:0007669"/>
    <property type="project" value="InterPro"/>
</dbReference>
<dbReference type="Pfam" id="PF12457">
    <property type="entry name" value="TIP_N"/>
    <property type="match status" value="1"/>
</dbReference>
<evidence type="ECO:0000256" key="8">
    <source>
        <dbReference type="SAM" id="Coils"/>
    </source>
</evidence>
<gene>
    <name evidence="11" type="ORF">PYX00_010643</name>
</gene>
<keyword evidence="8" id="KW-0175">Coiled coil</keyword>
<feature type="coiled-coil region" evidence="8">
    <location>
        <begin position="360"/>
        <end position="394"/>
    </location>
</feature>
<dbReference type="Pfam" id="PF07842">
    <property type="entry name" value="GCFC"/>
    <property type="match status" value="1"/>
</dbReference>
<organism evidence="11">
    <name type="scientific">Menopon gallinae</name>
    <name type="common">poultry shaft louse</name>
    <dbReference type="NCBI Taxonomy" id="328185"/>
    <lineage>
        <taxon>Eukaryota</taxon>
        <taxon>Metazoa</taxon>
        <taxon>Ecdysozoa</taxon>
        <taxon>Arthropoda</taxon>
        <taxon>Hexapoda</taxon>
        <taxon>Insecta</taxon>
        <taxon>Pterygota</taxon>
        <taxon>Neoptera</taxon>
        <taxon>Paraneoptera</taxon>
        <taxon>Psocodea</taxon>
        <taxon>Troctomorpha</taxon>
        <taxon>Phthiraptera</taxon>
        <taxon>Amblycera</taxon>
        <taxon>Menoponidae</taxon>
        <taxon>Menopon</taxon>
    </lineage>
</organism>
<evidence type="ECO:0000256" key="4">
    <source>
        <dbReference type="ARBA" id="ARBA00022728"/>
    </source>
</evidence>
<keyword evidence="3 7" id="KW-0507">mRNA processing</keyword>
<dbReference type="InterPro" id="IPR000467">
    <property type="entry name" value="G_patch_dom"/>
</dbReference>
<evidence type="ECO:0000256" key="6">
    <source>
        <dbReference type="ARBA" id="ARBA00023242"/>
    </source>
</evidence>
<dbReference type="InterPro" id="IPR022783">
    <property type="entry name" value="GCFC_dom"/>
</dbReference>
<evidence type="ECO:0000256" key="3">
    <source>
        <dbReference type="ARBA" id="ARBA00022664"/>
    </source>
</evidence>
<keyword evidence="6 7" id="KW-0539">Nucleus</keyword>
<accession>A0AAW2HG49</accession>
<dbReference type="PIRSF" id="PIRSF017706">
    <property type="entry name" value="TFIP11"/>
    <property type="match status" value="1"/>
</dbReference>
<keyword evidence="4 7" id="KW-0747">Spliceosome</keyword>
<dbReference type="InterPro" id="IPR045211">
    <property type="entry name" value="TFP11/STIP/Ntr1"/>
</dbReference>
<dbReference type="GO" id="GO:0000390">
    <property type="term" value="P:spliceosomal complex disassembly"/>
    <property type="evidence" value="ECO:0007669"/>
    <property type="project" value="InterPro"/>
</dbReference>
<reference evidence="11" key="1">
    <citation type="journal article" date="2024" name="Gigascience">
        <title>Chromosome-level genome of the poultry shaft louse Menopon gallinae provides insight into the host-switching and adaptive evolution of parasitic lice.</title>
        <authorList>
            <person name="Xu Y."/>
            <person name="Ma L."/>
            <person name="Liu S."/>
            <person name="Liang Y."/>
            <person name="Liu Q."/>
            <person name="He Z."/>
            <person name="Tian L."/>
            <person name="Duan Y."/>
            <person name="Cai W."/>
            <person name="Li H."/>
            <person name="Song F."/>
        </authorList>
    </citation>
    <scope>NUCLEOTIDE SEQUENCE</scope>
    <source>
        <strain evidence="11">Cailab_2023a</strain>
    </source>
</reference>
<keyword evidence="5 7" id="KW-0508">mRNA splicing</keyword>
<protein>
    <recommendedName>
        <fullName evidence="10">G-patch domain-containing protein</fullName>
    </recommendedName>
</protein>
<dbReference type="PANTHER" id="PTHR23329:SF1">
    <property type="entry name" value="TUFTELIN-INTERACTING PROTEIN 11"/>
    <property type="match status" value="1"/>
</dbReference>
<feature type="domain" description="G-patch" evidence="10">
    <location>
        <begin position="166"/>
        <end position="212"/>
    </location>
</feature>
<comment type="subcellular location">
    <subcellularLocation>
        <location evidence="1 7">Nucleus</location>
    </subcellularLocation>
</comment>
<dbReference type="EMBL" id="JARGDH010000005">
    <property type="protein sequence ID" value="KAL0268831.1"/>
    <property type="molecule type" value="Genomic_DNA"/>
</dbReference>
<dbReference type="PANTHER" id="PTHR23329">
    <property type="entry name" value="TUFTELIN-INTERACTING PROTEIN 11-RELATED"/>
    <property type="match status" value="1"/>
</dbReference>
<evidence type="ECO:0000256" key="5">
    <source>
        <dbReference type="ARBA" id="ARBA00023187"/>
    </source>
</evidence>
<dbReference type="Pfam" id="PF01585">
    <property type="entry name" value="G-patch"/>
    <property type="match status" value="1"/>
</dbReference>
<evidence type="ECO:0000259" key="10">
    <source>
        <dbReference type="PROSITE" id="PS50174"/>
    </source>
</evidence>
<dbReference type="AlphaFoldDB" id="A0AAW2HG49"/>
<dbReference type="SMART" id="SM00443">
    <property type="entry name" value="G_patch"/>
    <property type="match status" value="1"/>
</dbReference>
<feature type="region of interest" description="Disordered" evidence="9">
    <location>
        <begin position="35"/>
        <end position="126"/>
    </location>
</feature>
<dbReference type="PROSITE" id="PS50174">
    <property type="entry name" value="G_PATCH"/>
    <property type="match status" value="1"/>
</dbReference>
<evidence type="ECO:0000256" key="9">
    <source>
        <dbReference type="SAM" id="MobiDB-lite"/>
    </source>
</evidence>
<proteinExistence type="inferred from homology"/>
<dbReference type="InterPro" id="IPR024933">
    <property type="entry name" value="TFP11"/>
</dbReference>